<keyword evidence="8" id="KW-0238">DNA-binding</keyword>
<gene>
    <name evidence="17" type="primary">recB</name>
    <name evidence="17" type="ORF">CRYO30217_00929</name>
</gene>
<dbReference type="InterPro" id="IPR027417">
    <property type="entry name" value="P-loop_NTPase"/>
</dbReference>
<keyword evidence="5 14" id="KW-0347">Helicase</keyword>
<dbReference type="GO" id="GO:0043138">
    <property type="term" value="F:3'-5' DNA helicase activity"/>
    <property type="evidence" value="ECO:0007669"/>
    <property type="project" value="UniProtKB-EC"/>
</dbReference>
<evidence type="ECO:0000256" key="2">
    <source>
        <dbReference type="ARBA" id="ARBA00022741"/>
    </source>
</evidence>
<keyword evidence="18" id="KW-1185">Reference proteome</keyword>
<dbReference type="PANTHER" id="PTHR11070">
    <property type="entry name" value="UVRD / RECB / PCRA DNA HELICASE FAMILY MEMBER"/>
    <property type="match status" value="1"/>
</dbReference>
<evidence type="ECO:0000256" key="11">
    <source>
        <dbReference type="ARBA" id="ARBA00034617"/>
    </source>
</evidence>
<protein>
    <recommendedName>
        <fullName evidence="12">DNA 3'-5' helicase</fullName>
        <ecNumber evidence="12">5.6.2.4</ecNumber>
    </recommendedName>
</protein>
<organism evidence="17 18">
    <name type="scientific">Parvicella tangerina</name>
    <dbReference type="NCBI Taxonomy" id="2829795"/>
    <lineage>
        <taxon>Bacteria</taxon>
        <taxon>Pseudomonadati</taxon>
        <taxon>Bacteroidota</taxon>
        <taxon>Flavobacteriia</taxon>
        <taxon>Flavobacteriales</taxon>
        <taxon>Parvicellaceae</taxon>
        <taxon>Parvicella</taxon>
    </lineage>
</organism>
<dbReference type="Pfam" id="PF00580">
    <property type="entry name" value="UvrD-helicase"/>
    <property type="match status" value="1"/>
</dbReference>
<evidence type="ECO:0000256" key="9">
    <source>
        <dbReference type="ARBA" id="ARBA00023204"/>
    </source>
</evidence>
<dbReference type="EMBL" id="OU015584">
    <property type="protein sequence ID" value="CAG5079379.1"/>
    <property type="molecule type" value="Genomic_DNA"/>
</dbReference>
<dbReference type="InterPro" id="IPR014016">
    <property type="entry name" value="UvrD-like_ATP-bd"/>
</dbReference>
<keyword evidence="1" id="KW-0540">Nuclease</keyword>
<evidence type="ECO:0000256" key="4">
    <source>
        <dbReference type="ARBA" id="ARBA00022801"/>
    </source>
</evidence>
<keyword evidence="2 14" id="KW-0547">Nucleotide-binding</keyword>
<keyword evidence="9" id="KW-0234">DNA repair</keyword>
<evidence type="ECO:0000256" key="3">
    <source>
        <dbReference type="ARBA" id="ARBA00022763"/>
    </source>
</evidence>
<dbReference type="KEGG" id="ptan:CRYO30217_00929"/>
<evidence type="ECO:0000256" key="10">
    <source>
        <dbReference type="ARBA" id="ARBA00023235"/>
    </source>
</evidence>
<keyword evidence="7 14" id="KW-0067">ATP-binding</keyword>
<evidence type="ECO:0000256" key="7">
    <source>
        <dbReference type="ARBA" id="ARBA00022840"/>
    </source>
</evidence>
<dbReference type="AlphaFoldDB" id="A0A916NG99"/>
<evidence type="ECO:0000313" key="18">
    <source>
        <dbReference type="Proteomes" id="UP000683507"/>
    </source>
</evidence>
<dbReference type="PROSITE" id="PS51217">
    <property type="entry name" value="UVRD_HELICASE_CTER"/>
    <property type="match status" value="1"/>
</dbReference>
<dbReference type="RefSeq" id="WP_258541149.1">
    <property type="nucleotide sequence ID" value="NZ_OU015584.1"/>
</dbReference>
<evidence type="ECO:0000256" key="14">
    <source>
        <dbReference type="PROSITE-ProRule" id="PRU00560"/>
    </source>
</evidence>
<evidence type="ECO:0000256" key="1">
    <source>
        <dbReference type="ARBA" id="ARBA00022722"/>
    </source>
</evidence>
<evidence type="ECO:0000256" key="8">
    <source>
        <dbReference type="ARBA" id="ARBA00023125"/>
    </source>
</evidence>
<dbReference type="GO" id="GO:0005524">
    <property type="term" value="F:ATP binding"/>
    <property type="evidence" value="ECO:0007669"/>
    <property type="project" value="UniProtKB-UniRule"/>
</dbReference>
<dbReference type="InterPro" id="IPR000212">
    <property type="entry name" value="DNA_helicase_UvrD/REP"/>
</dbReference>
<dbReference type="GO" id="GO:0000725">
    <property type="term" value="P:recombinational repair"/>
    <property type="evidence" value="ECO:0007669"/>
    <property type="project" value="TreeGrafter"/>
</dbReference>
<evidence type="ECO:0000259" key="16">
    <source>
        <dbReference type="PROSITE" id="PS51217"/>
    </source>
</evidence>
<keyword evidence="10" id="KW-0413">Isomerase</keyword>
<dbReference type="GO" id="GO:0003677">
    <property type="term" value="F:DNA binding"/>
    <property type="evidence" value="ECO:0007669"/>
    <property type="project" value="UniProtKB-KW"/>
</dbReference>
<dbReference type="EC" id="5.6.2.4" evidence="12"/>
<feature type="domain" description="UvrD-like helicase ATP-binding" evidence="15">
    <location>
        <begin position="1"/>
        <end position="478"/>
    </location>
</feature>
<evidence type="ECO:0000256" key="13">
    <source>
        <dbReference type="ARBA" id="ARBA00048988"/>
    </source>
</evidence>
<accession>A0A916NG99</accession>
<dbReference type="PANTHER" id="PTHR11070:SF67">
    <property type="entry name" value="DNA 3'-5' HELICASE"/>
    <property type="match status" value="1"/>
</dbReference>
<comment type="catalytic activity">
    <reaction evidence="11">
        <text>Couples ATP hydrolysis with the unwinding of duplex DNA by translocating in the 3'-5' direction.</text>
        <dbReference type="EC" id="5.6.2.4"/>
    </reaction>
</comment>
<feature type="domain" description="UvrD-like helicase C-terminal" evidence="16">
    <location>
        <begin position="472"/>
        <end position="743"/>
    </location>
</feature>
<dbReference type="SUPFAM" id="SSF52540">
    <property type="entry name" value="P-loop containing nucleoside triphosphate hydrolases"/>
    <property type="match status" value="1"/>
</dbReference>
<dbReference type="Gene3D" id="3.40.50.300">
    <property type="entry name" value="P-loop containing nucleotide triphosphate hydrolases"/>
    <property type="match status" value="4"/>
</dbReference>
<comment type="catalytic activity">
    <reaction evidence="13">
        <text>ATP + H2O = ADP + phosphate + H(+)</text>
        <dbReference type="Rhea" id="RHEA:13065"/>
        <dbReference type="ChEBI" id="CHEBI:15377"/>
        <dbReference type="ChEBI" id="CHEBI:15378"/>
        <dbReference type="ChEBI" id="CHEBI:30616"/>
        <dbReference type="ChEBI" id="CHEBI:43474"/>
        <dbReference type="ChEBI" id="CHEBI:456216"/>
        <dbReference type="EC" id="5.6.2.4"/>
    </reaction>
</comment>
<evidence type="ECO:0000313" key="17">
    <source>
        <dbReference type="EMBL" id="CAG5079379.1"/>
    </source>
</evidence>
<dbReference type="GO" id="GO:0005829">
    <property type="term" value="C:cytosol"/>
    <property type="evidence" value="ECO:0007669"/>
    <property type="project" value="TreeGrafter"/>
</dbReference>
<dbReference type="InterPro" id="IPR011604">
    <property type="entry name" value="PDDEXK-like_dom_sf"/>
</dbReference>
<keyword evidence="4 14" id="KW-0378">Hydrolase</keyword>
<feature type="binding site" evidence="14">
    <location>
        <begin position="17"/>
        <end position="24"/>
    </location>
    <ligand>
        <name>ATP</name>
        <dbReference type="ChEBI" id="CHEBI:30616"/>
    </ligand>
</feature>
<keyword evidence="3" id="KW-0227">DNA damage</keyword>
<dbReference type="InterPro" id="IPR014017">
    <property type="entry name" value="DNA_helicase_UvrD-like_C"/>
</dbReference>
<proteinExistence type="predicted"/>
<sequence length="1045" mass="120962">MERNLETKQPSLKIYKSSAGSGKTYQLVLNYLSLILKAKNPDKFRRILAITFTNKASKEMKERVLQGLKKLKKGEDTSFIEDYVRSTGLSPMELAEKSDSLLTNILHHYGHLNILTIDKFVHRIIRSFSRELGLTTNFELTFDFDGITARCIDEVLQELGNDEQLTRILIEYYQQLIDLEDQPNIEYALNERAKILGKEESVEKLEFYKDKDLSFFVDVRKEIKDKIKSLRTASIGNSVKIQSILGEYLSELKFGNSKYTKILNGIDDYNKVPDVLSETQINNIKEGKWISKKAEKELPELVNIINTNDHKLQQLFLQTNTNINQEIFLRNIDKNLLSFALLNDVQRQIEKLKKDNNILLIGELNQIISDIISKESAPYIYEKIGARFENYFIDEFQDTSTLQWQNLIPLIHDSLASGNESLIVGDAKQSIYRWRGGNAQQFIDLPNVSFNTPESAVINQSFQNSHEGYVLEDNYRSAKAVIQFNNWLFPKMMSSLESSLLHNTYTDIQQHPKREEIGYVEVSIKKSKTDYNTDHPYDKDLLNQIDSCLKDGYSFRDLCILVRRNSEGTELAAYLKENDLPVSSQESLLLSDSNDVKLILAFLKALSRPTDENVLSVFSYYDQKGLFRLFQKYRIPAAENNFFSKGYKFDEFLSQEIPMFEKSFFTTLSIFDQVDYLLRTLEISREDLYVDRLLNATYDFQQKNGQQTNRFIDYFEEKILNSSVVPPENTNAITIMTIHKSKGLQFPVVFIPRRIDNSSNDSLWLSSELISDLGLNEINMNPGKNIPDENIQKTKNDNEELTTLDLINLIYVAYTRAENRLYIHLEENRASSLVKNQINLIESHENYDSSENKLAIGTPTRYHSKTGDSYSQVLHLSTKKTKTWRNTLILATPNHEEKEGDTYSERSWGMIIHELLQDIDVLKDAPKTFDQFIKKHKEWQPRRSSIETILESYTKSSKIQSLFQGTLEVMSERSIAASHGEILRPDKVLIKENEIIVLDFKTGSESAQHRQQILKYGHVLEHIYQKPIKLYLIYLSIDKISIIHV</sequence>
<dbReference type="GO" id="GO:0004527">
    <property type="term" value="F:exonuclease activity"/>
    <property type="evidence" value="ECO:0007669"/>
    <property type="project" value="UniProtKB-KW"/>
</dbReference>
<name>A0A916NG99_9FLAO</name>
<reference evidence="17" key="1">
    <citation type="submission" date="2021-04" db="EMBL/GenBank/DDBJ databases">
        <authorList>
            <person name="Rodrigo-Torres L."/>
            <person name="Arahal R. D."/>
            <person name="Lucena T."/>
        </authorList>
    </citation>
    <scope>NUCLEOTIDE SEQUENCE</scope>
    <source>
        <strain evidence="17">AS29M-1</strain>
    </source>
</reference>
<keyword evidence="6" id="KW-0269">Exonuclease</keyword>
<evidence type="ECO:0000256" key="12">
    <source>
        <dbReference type="ARBA" id="ARBA00034808"/>
    </source>
</evidence>
<evidence type="ECO:0000259" key="15">
    <source>
        <dbReference type="PROSITE" id="PS51198"/>
    </source>
</evidence>
<dbReference type="Gene3D" id="3.90.320.10">
    <property type="match status" value="1"/>
</dbReference>
<dbReference type="Pfam" id="PF13361">
    <property type="entry name" value="UvrD_C"/>
    <property type="match status" value="2"/>
</dbReference>
<dbReference type="PROSITE" id="PS51198">
    <property type="entry name" value="UVRD_HELICASE_ATP_BIND"/>
    <property type="match status" value="1"/>
</dbReference>
<dbReference type="Proteomes" id="UP000683507">
    <property type="component" value="Chromosome"/>
</dbReference>
<evidence type="ECO:0000256" key="5">
    <source>
        <dbReference type="ARBA" id="ARBA00022806"/>
    </source>
</evidence>
<evidence type="ECO:0000256" key="6">
    <source>
        <dbReference type="ARBA" id="ARBA00022839"/>
    </source>
</evidence>